<dbReference type="Proteomes" id="UP001148737">
    <property type="component" value="Unassembled WGS sequence"/>
</dbReference>
<accession>A0ACC1QJ32</accession>
<keyword evidence="2" id="KW-1185">Reference proteome</keyword>
<dbReference type="EMBL" id="JANAKD010001847">
    <property type="protein sequence ID" value="KAJ3476102.1"/>
    <property type="molecule type" value="Genomic_DNA"/>
</dbReference>
<gene>
    <name evidence="1" type="ORF">NLG97_g9232</name>
</gene>
<comment type="caution">
    <text evidence="1">The sequence shown here is derived from an EMBL/GenBank/DDBJ whole genome shotgun (WGS) entry which is preliminary data.</text>
</comment>
<evidence type="ECO:0000313" key="1">
    <source>
        <dbReference type="EMBL" id="KAJ3476102.1"/>
    </source>
</evidence>
<name>A0ACC1QJ32_9HYPO</name>
<reference evidence="1" key="1">
    <citation type="submission" date="2022-07" db="EMBL/GenBank/DDBJ databases">
        <title>Genome Sequence of Lecanicillium saksenae.</title>
        <authorList>
            <person name="Buettner E."/>
        </authorList>
    </citation>
    <scope>NUCLEOTIDE SEQUENCE</scope>
    <source>
        <strain evidence="1">VT-O1</strain>
    </source>
</reference>
<evidence type="ECO:0000313" key="2">
    <source>
        <dbReference type="Proteomes" id="UP001148737"/>
    </source>
</evidence>
<organism evidence="1 2">
    <name type="scientific">Lecanicillium saksenae</name>
    <dbReference type="NCBI Taxonomy" id="468837"/>
    <lineage>
        <taxon>Eukaryota</taxon>
        <taxon>Fungi</taxon>
        <taxon>Dikarya</taxon>
        <taxon>Ascomycota</taxon>
        <taxon>Pezizomycotina</taxon>
        <taxon>Sordariomycetes</taxon>
        <taxon>Hypocreomycetidae</taxon>
        <taxon>Hypocreales</taxon>
        <taxon>Cordycipitaceae</taxon>
        <taxon>Lecanicillium</taxon>
    </lineage>
</organism>
<sequence length="305" mass="31779">MTTAKDVSILGLGDMGSAIARVMLKNGWKTKVWNRTASKATPLIEQGATVAGSVAECIAASPVTLCCLLTPAAVQDVLRTIDNASAAGRILVDYTSGARDQIQQCANMAEGLGMSGFVRGMIATTPRYLGNNEIRVFYSGASQDVFDSALEHLGPLGRSVYLGTDVAAASLLESTVATSFFCFASGIVQSMAMIQKSGLWECQSAQKLVEEAIGPLCRTVYASFAAETAELVDNGRFIGDGDSLRLDTLQSALNSLTKTTAGLGVSPMMLLPLKELVDKRVGEGGAAEVVSALVHAIGASGDRSS</sequence>
<proteinExistence type="predicted"/>
<protein>
    <submittedName>
        <fullName evidence="1">Uncharacterized protein</fullName>
    </submittedName>
</protein>